<dbReference type="STRING" id="930131.SAMN05216389_10641"/>
<evidence type="ECO:0008006" key="4">
    <source>
        <dbReference type="Google" id="ProtNLM"/>
    </source>
</evidence>
<keyword evidence="1" id="KW-0812">Transmembrane</keyword>
<feature type="transmembrane region" description="Helical" evidence="1">
    <location>
        <begin position="138"/>
        <end position="158"/>
    </location>
</feature>
<evidence type="ECO:0000313" key="2">
    <source>
        <dbReference type="EMBL" id="SET14674.1"/>
    </source>
</evidence>
<keyword evidence="3" id="KW-1185">Reference proteome</keyword>
<keyword evidence="1" id="KW-1133">Transmembrane helix</keyword>
<dbReference type="AlphaFoldDB" id="A0A1I0C5P9"/>
<feature type="transmembrane region" description="Helical" evidence="1">
    <location>
        <begin position="82"/>
        <end position="102"/>
    </location>
</feature>
<dbReference type="Proteomes" id="UP000198618">
    <property type="component" value="Unassembled WGS sequence"/>
</dbReference>
<organism evidence="2 3">
    <name type="scientific">Oceanobacillus limi</name>
    <dbReference type="NCBI Taxonomy" id="930131"/>
    <lineage>
        <taxon>Bacteria</taxon>
        <taxon>Bacillati</taxon>
        <taxon>Bacillota</taxon>
        <taxon>Bacilli</taxon>
        <taxon>Bacillales</taxon>
        <taxon>Bacillaceae</taxon>
        <taxon>Oceanobacillus</taxon>
    </lineage>
</organism>
<dbReference type="EMBL" id="FOHE01000006">
    <property type="protein sequence ID" value="SET14674.1"/>
    <property type="molecule type" value="Genomic_DNA"/>
</dbReference>
<dbReference type="RefSeq" id="WP_090868649.1">
    <property type="nucleotide sequence ID" value="NZ_FOHE01000006.1"/>
</dbReference>
<gene>
    <name evidence="2" type="ORF">SAMN05216389_10641</name>
</gene>
<accession>A0A1I0C5P9</accession>
<reference evidence="2 3" key="1">
    <citation type="submission" date="2016-10" db="EMBL/GenBank/DDBJ databases">
        <authorList>
            <person name="de Groot N.N."/>
        </authorList>
    </citation>
    <scope>NUCLEOTIDE SEQUENCE [LARGE SCALE GENOMIC DNA]</scope>
    <source>
        <strain evidence="2 3">IBRC-M 10780</strain>
    </source>
</reference>
<evidence type="ECO:0000313" key="3">
    <source>
        <dbReference type="Proteomes" id="UP000198618"/>
    </source>
</evidence>
<proteinExistence type="predicted"/>
<name>A0A1I0C5P9_9BACI</name>
<feature type="transmembrane region" description="Helical" evidence="1">
    <location>
        <begin position="108"/>
        <end position="126"/>
    </location>
</feature>
<dbReference type="OrthoDB" id="2878109at2"/>
<keyword evidence="1" id="KW-0472">Membrane</keyword>
<evidence type="ECO:0000256" key="1">
    <source>
        <dbReference type="SAM" id="Phobius"/>
    </source>
</evidence>
<protein>
    <recommendedName>
        <fullName evidence="4">Zinc-finger</fullName>
    </recommendedName>
</protein>
<sequence>MGNSEKLHTLAYELLPLYQDLDANVKKVINEHVEECDVCKGHLDNVQETFGIHEEPIDEQVQYIEKVKPSPFKKLILFKRSLLVLMLMVRFLILGMIIYLAQSYLGNASLITSSVILFYFPFVCLTNAVHYLFFKSKLFWIIISFDILILLFFDNLLISF</sequence>